<reference evidence="10 11" key="1">
    <citation type="submission" date="2019-09" db="EMBL/GenBank/DDBJ databases">
        <title>Parvibaculum sedimenti sp. nov., isolated from sediment.</title>
        <authorList>
            <person name="Wang Y."/>
        </authorList>
    </citation>
    <scope>NUCLEOTIDE SEQUENCE [LARGE SCALE GENOMIC DNA]</scope>
    <source>
        <strain evidence="10 11">HXT-9</strain>
    </source>
</reference>
<evidence type="ECO:0000313" key="10">
    <source>
        <dbReference type="EMBL" id="KAB7741136.1"/>
    </source>
</evidence>
<dbReference type="RefSeq" id="WP_152215109.1">
    <property type="nucleotide sequence ID" value="NZ_JBAQYD010000171.1"/>
</dbReference>
<gene>
    <name evidence="10" type="ORF">F2P47_05140</name>
</gene>
<feature type="domain" description="Peptidase S54 rhomboid" evidence="9">
    <location>
        <begin position="65"/>
        <end position="216"/>
    </location>
</feature>
<evidence type="ECO:0000256" key="5">
    <source>
        <dbReference type="ARBA" id="ARBA00022989"/>
    </source>
</evidence>
<evidence type="ECO:0000256" key="6">
    <source>
        <dbReference type="ARBA" id="ARBA00023136"/>
    </source>
</evidence>
<organism evidence="10 11">
    <name type="scientific">Parvibaculum sedimenti</name>
    <dbReference type="NCBI Taxonomy" id="2608632"/>
    <lineage>
        <taxon>Bacteria</taxon>
        <taxon>Pseudomonadati</taxon>
        <taxon>Pseudomonadota</taxon>
        <taxon>Alphaproteobacteria</taxon>
        <taxon>Hyphomicrobiales</taxon>
        <taxon>Parvibaculaceae</taxon>
        <taxon>Parvibaculum</taxon>
    </lineage>
</organism>
<dbReference type="GO" id="GO:0016020">
    <property type="term" value="C:membrane"/>
    <property type="evidence" value="ECO:0007669"/>
    <property type="project" value="UniProtKB-SubCell"/>
</dbReference>
<feature type="transmembrane region" description="Helical" evidence="8">
    <location>
        <begin position="196"/>
        <end position="215"/>
    </location>
</feature>
<dbReference type="Pfam" id="PF01694">
    <property type="entry name" value="Rhomboid"/>
    <property type="match status" value="1"/>
</dbReference>
<sequence>MFPISDDNPEPGRPLVTWAIIAVCIAVFLWEMSLPADEADRALLQFGAIPAALFGSMAVGAVPVWATIFTSMFMHASLGHVGGNMLYLWIFGDNVELAMGRVRFLVFYLVCGAAAALAQALQAPESIIPLVGASGAISGVLGSYLLIHPFGRVRVLIMPLPFFVRVVTVPSLVVLGFWFIIQFLSGLSSDGAKGGVAFWAHVGGFIAGMVLAPIFKRRDVPLLQRGTPRIFDARRGDERRDGGEGPRRGPWS</sequence>
<accession>A0A6N6VIM8</accession>
<keyword evidence="5 8" id="KW-1133">Transmembrane helix</keyword>
<evidence type="ECO:0000256" key="1">
    <source>
        <dbReference type="ARBA" id="ARBA00004141"/>
    </source>
</evidence>
<dbReference type="Proteomes" id="UP000468901">
    <property type="component" value="Unassembled WGS sequence"/>
</dbReference>
<evidence type="ECO:0000256" key="8">
    <source>
        <dbReference type="SAM" id="Phobius"/>
    </source>
</evidence>
<feature type="transmembrane region" description="Helical" evidence="8">
    <location>
        <begin position="42"/>
        <end position="66"/>
    </location>
</feature>
<dbReference type="PANTHER" id="PTHR43731:SF14">
    <property type="entry name" value="PRESENILIN-ASSOCIATED RHOMBOID-LIKE PROTEIN, MITOCHONDRIAL"/>
    <property type="match status" value="1"/>
</dbReference>
<feature type="transmembrane region" description="Helical" evidence="8">
    <location>
        <begin position="127"/>
        <end position="150"/>
    </location>
</feature>
<comment type="subcellular location">
    <subcellularLocation>
        <location evidence="1">Membrane</location>
        <topology evidence="1">Multi-pass membrane protein</topology>
    </subcellularLocation>
</comment>
<keyword evidence="4" id="KW-0378">Hydrolase</keyword>
<evidence type="ECO:0000256" key="3">
    <source>
        <dbReference type="ARBA" id="ARBA00022692"/>
    </source>
</evidence>
<evidence type="ECO:0000256" key="4">
    <source>
        <dbReference type="ARBA" id="ARBA00022801"/>
    </source>
</evidence>
<keyword evidence="10" id="KW-0645">Protease</keyword>
<evidence type="ECO:0000256" key="7">
    <source>
        <dbReference type="SAM" id="MobiDB-lite"/>
    </source>
</evidence>
<dbReference type="SUPFAM" id="SSF144091">
    <property type="entry name" value="Rhomboid-like"/>
    <property type="match status" value="1"/>
</dbReference>
<dbReference type="EMBL" id="WESC01000004">
    <property type="protein sequence ID" value="KAB7741136.1"/>
    <property type="molecule type" value="Genomic_DNA"/>
</dbReference>
<evidence type="ECO:0000313" key="11">
    <source>
        <dbReference type="Proteomes" id="UP000468901"/>
    </source>
</evidence>
<feature type="transmembrane region" description="Helical" evidence="8">
    <location>
        <begin position="72"/>
        <end position="90"/>
    </location>
</feature>
<comment type="caution">
    <text evidence="10">The sequence shown here is derived from an EMBL/GenBank/DDBJ whole genome shotgun (WGS) entry which is preliminary data.</text>
</comment>
<dbReference type="InterPro" id="IPR050925">
    <property type="entry name" value="Rhomboid_protease_S54"/>
</dbReference>
<dbReference type="InterPro" id="IPR022764">
    <property type="entry name" value="Peptidase_S54_rhomboid_dom"/>
</dbReference>
<name>A0A6N6VIM8_9HYPH</name>
<feature type="transmembrane region" description="Helical" evidence="8">
    <location>
        <begin position="162"/>
        <end position="184"/>
    </location>
</feature>
<keyword evidence="11" id="KW-1185">Reference proteome</keyword>
<keyword evidence="6 8" id="KW-0472">Membrane</keyword>
<keyword evidence="3 8" id="KW-0812">Transmembrane</keyword>
<comment type="similarity">
    <text evidence="2">Belongs to the peptidase S54 family.</text>
</comment>
<dbReference type="GO" id="GO:0004252">
    <property type="term" value="F:serine-type endopeptidase activity"/>
    <property type="evidence" value="ECO:0007669"/>
    <property type="project" value="InterPro"/>
</dbReference>
<proteinExistence type="inferred from homology"/>
<feature type="transmembrane region" description="Helical" evidence="8">
    <location>
        <begin position="102"/>
        <end position="121"/>
    </location>
</feature>
<feature type="region of interest" description="Disordered" evidence="7">
    <location>
        <begin position="233"/>
        <end position="252"/>
    </location>
</feature>
<dbReference type="FunFam" id="1.20.1540.10:FF:000027">
    <property type="entry name" value="Rhomboid family intramembrane serine protease"/>
    <property type="match status" value="1"/>
</dbReference>
<evidence type="ECO:0000259" key="9">
    <source>
        <dbReference type="Pfam" id="PF01694"/>
    </source>
</evidence>
<dbReference type="InterPro" id="IPR035952">
    <property type="entry name" value="Rhomboid-like_sf"/>
</dbReference>
<evidence type="ECO:0000256" key="2">
    <source>
        <dbReference type="ARBA" id="ARBA00009045"/>
    </source>
</evidence>
<dbReference type="PANTHER" id="PTHR43731">
    <property type="entry name" value="RHOMBOID PROTEASE"/>
    <property type="match status" value="1"/>
</dbReference>
<feature type="transmembrane region" description="Helical" evidence="8">
    <location>
        <begin position="12"/>
        <end position="30"/>
    </location>
</feature>
<dbReference type="AlphaFoldDB" id="A0A6N6VIM8"/>
<dbReference type="GO" id="GO:0006508">
    <property type="term" value="P:proteolysis"/>
    <property type="evidence" value="ECO:0007669"/>
    <property type="project" value="UniProtKB-KW"/>
</dbReference>
<protein>
    <submittedName>
        <fullName evidence="10">Rhomboid family intramembrane serine protease</fullName>
    </submittedName>
</protein>
<dbReference type="Gene3D" id="1.20.1540.10">
    <property type="entry name" value="Rhomboid-like"/>
    <property type="match status" value="1"/>
</dbReference>